<dbReference type="FunFam" id="1.10.8.60:FF:000160">
    <property type="entry name" value="WGS project CABT00000000 data, contig 2.55"/>
    <property type="match status" value="1"/>
</dbReference>
<feature type="compositionally biased region" description="Basic and acidic residues" evidence="4">
    <location>
        <begin position="904"/>
        <end position="935"/>
    </location>
</feature>
<feature type="compositionally biased region" description="Basic and acidic residues" evidence="4">
    <location>
        <begin position="972"/>
        <end position="986"/>
    </location>
</feature>
<evidence type="ECO:0000256" key="3">
    <source>
        <dbReference type="ARBA" id="ARBA00022840"/>
    </source>
</evidence>
<dbReference type="VEuPathDB" id="FungiDB:ASPWEDRAFT_133709"/>
<dbReference type="STRING" id="1073089.A0A1L9RKT7"/>
<feature type="domain" description="AAA+ ATPase" evidence="5">
    <location>
        <begin position="649"/>
        <end position="882"/>
    </location>
</feature>
<dbReference type="PANTHER" id="PTHR43392">
    <property type="entry name" value="AAA-TYPE ATPASE FAMILY PROTEIN / ANKYRIN REPEAT FAMILY PROTEIN"/>
    <property type="match status" value="1"/>
</dbReference>
<dbReference type="InterPro" id="IPR000641">
    <property type="entry name" value="CbxX/CfxQ"/>
</dbReference>
<feature type="compositionally biased region" description="Polar residues" evidence="4">
    <location>
        <begin position="958"/>
        <end position="967"/>
    </location>
</feature>
<comment type="similarity">
    <text evidence="1">Belongs to the CbxX/CfxQ family.</text>
</comment>
<dbReference type="Pfam" id="PF00004">
    <property type="entry name" value="AAA"/>
    <property type="match status" value="3"/>
</dbReference>
<keyword evidence="3" id="KW-0067">ATP-binding</keyword>
<dbReference type="InterPro" id="IPR050773">
    <property type="entry name" value="CbxX/CfxQ_RuBisCO_ESX"/>
</dbReference>
<evidence type="ECO:0000313" key="6">
    <source>
        <dbReference type="EMBL" id="OJJ35549.1"/>
    </source>
</evidence>
<dbReference type="FunFam" id="3.40.50.300:FF:000216">
    <property type="entry name" value="Type VII secretion ATPase EccA"/>
    <property type="match status" value="1"/>
</dbReference>
<dbReference type="Gene3D" id="1.10.8.60">
    <property type="match status" value="2"/>
</dbReference>
<organism evidence="6 7">
    <name type="scientific">Aspergillus wentii DTO 134E9</name>
    <dbReference type="NCBI Taxonomy" id="1073089"/>
    <lineage>
        <taxon>Eukaryota</taxon>
        <taxon>Fungi</taxon>
        <taxon>Dikarya</taxon>
        <taxon>Ascomycota</taxon>
        <taxon>Pezizomycotina</taxon>
        <taxon>Eurotiomycetes</taxon>
        <taxon>Eurotiomycetidae</taxon>
        <taxon>Eurotiales</taxon>
        <taxon>Aspergillaceae</taxon>
        <taxon>Aspergillus</taxon>
        <taxon>Aspergillus subgen. Cremei</taxon>
    </lineage>
</organism>
<dbReference type="SMART" id="SM00382">
    <property type="entry name" value="AAA"/>
    <property type="match status" value="3"/>
</dbReference>
<keyword evidence="7" id="KW-1185">Reference proteome</keyword>
<protein>
    <recommendedName>
        <fullName evidence="5">AAA+ ATPase domain-containing protein</fullName>
    </recommendedName>
</protein>
<dbReference type="InterPro" id="IPR041627">
    <property type="entry name" value="AAA_lid_6"/>
</dbReference>
<dbReference type="EMBL" id="KV878212">
    <property type="protein sequence ID" value="OJJ35549.1"/>
    <property type="molecule type" value="Genomic_DNA"/>
</dbReference>
<name>A0A1L9RKT7_ASPWE</name>
<evidence type="ECO:0000259" key="5">
    <source>
        <dbReference type="SMART" id="SM00382"/>
    </source>
</evidence>
<dbReference type="GO" id="GO:0005524">
    <property type="term" value="F:ATP binding"/>
    <property type="evidence" value="ECO:0007669"/>
    <property type="project" value="UniProtKB-KW"/>
</dbReference>
<dbReference type="RefSeq" id="XP_040689225.1">
    <property type="nucleotide sequence ID" value="XM_040829308.1"/>
</dbReference>
<sequence>MDPKMSSSWDMLSSPSQTSPSRPSSPTSDSIVDASNPFHQVLSYAAQEWEFRKRNGEENDVIDRLMEFQGLEEIKQQFLNIKSKIDICQGQGRDLAKERFSIVFRGNPGTGKTSVARLYAEFLHSVGAIDSDGFRETSGVDLIVRGPRDVQYDFENESNGVLFVDEAYQLTASYMDAVGRQILDMLLKKMEDDIGKGAVIFAGYKDEMESFIEHNPGLSSRIPWTLDFVDFTEAELWRILSDRIEKDYHGRMRVEDGMAGKPMRIAVRRLVQGPARRSFGNARAVENLLSLISARQAQRLVKEKRLGGTPDYNFFTQEDIIGPDPSEAAEQSQAWKDLQKLIGLDAVKQSVQNMIHLIQSNYKREMKEVKPRRLPLNQLFVGQPGTGKTTVAKLYGRILADLGLLSRGDVVVKTPADFIGAALGQSEMKTKKLLDATVGKVLVIDEAYMLDAGDTNKDQDKFKTGVIDTIVANIQGDPGEDRCIILIGYEDKIRNMFHNVNPGLSRRFPTERPFHFENYSLYQLEQMLQLKMREQEIDCTPEALKVARDMFERALMRPNFANASEVESCLATAKANYEARLSSSKTLDGEFCDDNLEPQDFDPDFESKNVDCRQLMEGKVQSSIVEKMVAYQNRYFGAKKYGLNPRDQVPTNLIFKGFPGTGKKTTAHCMGQILYNMGFLSTSEVIECSATDMLGEYVGQTSPKTKKLLQKALGKILFISEANRLHHGQYAGEALDEMAQFLTQSAHEGRMVVILSGDAAEMNTLMASRSTLSGLFTEEIMFNHLKPTECIAILNDRLGDSRLPFKSDFLSNKNSPEYKKVRNALSVLRDTPGWSNARDMKALAQQITGRFLDAMSQSDKSLVSTELVIECIQEITELRKSRYNTEAPPKEEEPPTPAPPLTPKEPEKDEKKEKEKDEKNKKETKKVTISEKDKVNPPPKPKQSQSPKQTPTPRESPRQSPRGSPQNPYKPLDNDRSRSHSKDHPSHPSHPSSHPSSHESSRSRSHSTTKPPSPQIIPLTPPSVREPNTKDSDWKELQAAKLTHEEEIQDRERKVGILQTALRDAKALRRHSTGSKKAMLCAECDSLKIQLEPIHRQIREEKRIQVALEAKDRCVNRYAWVKVSGGYRCHGGEHFISEREVY</sequence>
<dbReference type="InterPro" id="IPR003959">
    <property type="entry name" value="ATPase_AAA_core"/>
</dbReference>
<evidence type="ECO:0000256" key="1">
    <source>
        <dbReference type="ARBA" id="ARBA00010378"/>
    </source>
</evidence>
<dbReference type="Gene3D" id="3.40.50.300">
    <property type="entry name" value="P-loop containing nucleotide triphosphate hydrolases"/>
    <property type="match status" value="3"/>
</dbReference>
<feature type="compositionally biased region" description="Pro residues" evidence="4">
    <location>
        <begin position="1011"/>
        <end position="1021"/>
    </location>
</feature>
<feature type="domain" description="AAA+ ATPase" evidence="5">
    <location>
        <begin position="374"/>
        <end position="514"/>
    </location>
</feature>
<dbReference type="GO" id="GO:0016887">
    <property type="term" value="F:ATP hydrolysis activity"/>
    <property type="evidence" value="ECO:0007669"/>
    <property type="project" value="InterPro"/>
</dbReference>
<accession>A0A1L9RKT7</accession>
<dbReference type="Proteomes" id="UP000184383">
    <property type="component" value="Unassembled WGS sequence"/>
</dbReference>
<gene>
    <name evidence="6" type="ORF">ASPWEDRAFT_133709</name>
</gene>
<reference evidence="7" key="1">
    <citation type="journal article" date="2017" name="Genome Biol.">
        <title>Comparative genomics reveals high biological diversity and specific adaptations in the industrially and medically important fungal genus Aspergillus.</title>
        <authorList>
            <person name="de Vries R.P."/>
            <person name="Riley R."/>
            <person name="Wiebenga A."/>
            <person name="Aguilar-Osorio G."/>
            <person name="Amillis S."/>
            <person name="Uchima C.A."/>
            <person name="Anderluh G."/>
            <person name="Asadollahi M."/>
            <person name="Askin M."/>
            <person name="Barry K."/>
            <person name="Battaglia E."/>
            <person name="Bayram O."/>
            <person name="Benocci T."/>
            <person name="Braus-Stromeyer S.A."/>
            <person name="Caldana C."/>
            <person name="Canovas D."/>
            <person name="Cerqueira G.C."/>
            <person name="Chen F."/>
            <person name="Chen W."/>
            <person name="Choi C."/>
            <person name="Clum A."/>
            <person name="Dos Santos R.A."/>
            <person name="Damasio A.R."/>
            <person name="Diallinas G."/>
            <person name="Emri T."/>
            <person name="Fekete E."/>
            <person name="Flipphi M."/>
            <person name="Freyberg S."/>
            <person name="Gallo A."/>
            <person name="Gournas C."/>
            <person name="Habgood R."/>
            <person name="Hainaut M."/>
            <person name="Harispe M.L."/>
            <person name="Henrissat B."/>
            <person name="Hilden K.S."/>
            <person name="Hope R."/>
            <person name="Hossain A."/>
            <person name="Karabika E."/>
            <person name="Karaffa L."/>
            <person name="Karanyi Z."/>
            <person name="Krasevec N."/>
            <person name="Kuo A."/>
            <person name="Kusch H."/>
            <person name="LaButti K."/>
            <person name="Lagendijk E.L."/>
            <person name="Lapidus A."/>
            <person name="Levasseur A."/>
            <person name="Lindquist E."/>
            <person name="Lipzen A."/>
            <person name="Logrieco A.F."/>
            <person name="MacCabe A."/>
            <person name="Maekelae M.R."/>
            <person name="Malavazi I."/>
            <person name="Melin P."/>
            <person name="Meyer V."/>
            <person name="Mielnichuk N."/>
            <person name="Miskei M."/>
            <person name="Molnar A.P."/>
            <person name="Mule G."/>
            <person name="Ngan C.Y."/>
            <person name="Orejas M."/>
            <person name="Orosz E."/>
            <person name="Ouedraogo J.P."/>
            <person name="Overkamp K.M."/>
            <person name="Park H.-S."/>
            <person name="Perrone G."/>
            <person name="Piumi F."/>
            <person name="Punt P.J."/>
            <person name="Ram A.F."/>
            <person name="Ramon A."/>
            <person name="Rauscher S."/>
            <person name="Record E."/>
            <person name="Riano-Pachon D.M."/>
            <person name="Robert V."/>
            <person name="Roehrig J."/>
            <person name="Ruller R."/>
            <person name="Salamov A."/>
            <person name="Salih N.S."/>
            <person name="Samson R.A."/>
            <person name="Sandor E."/>
            <person name="Sanguinetti M."/>
            <person name="Schuetze T."/>
            <person name="Sepcic K."/>
            <person name="Shelest E."/>
            <person name="Sherlock G."/>
            <person name="Sophianopoulou V."/>
            <person name="Squina F.M."/>
            <person name="Sun H."/>
            <person name="Susca A."/>
            <person name="Todd R.B."/>
            <person name="Tsang A."/>
            <person name="Unkles S.E."/>
            <person name="van de Wiele N."/>
            <person name="van Rossen-Uffink D."/>
            <person name="Oliveira J.V."/>
            <person name="Vesth T.C."/>
            <person name="Visser J."/>
            <person name="Yu J.-H."/>
            <person name="Zhou M."/>
            <person name="Andersen M.R."/>
            <person name="Archer D.B."/>
            <person name="Baker S.E."/>
            <person name="Benoit I."/>
            <person name="Brakhage A.A."/>
            <person name="Braus G.H."/>
            <person name="Fischer R."/>
            <person name="Frisvad J.C."/>
            <person name="Goldman G.H."/>
            <person name="Houbraken J."/>
            <person name="Oakley B."/>
            <person name="Pocsi I."/>
            <person name="Scazzocchio C."/>
            <person name="Seiboth B."/>
            <person name="vanKuyk P.A."/>
            <person name="Wortman J."/>
            <person name="Dyer P.S."/>
            <person name="Grigoriev I.V."/>
        </authorList>
    </citation>
    <scope>NUCLEOTIDE SEQUENCE [LARGE SCALE GENOMIC DNA]</scope>
    <source>
        <strain evidence="7">DTO 134E9</strain>
    </source>
</reference>
<dbReference type="SUPFAM" id="SSF52540">
    <property type="entry name" value="P-loop containing nucleoside triphosphate hydrolases"/>
    <property type="match status" value="3"/>
</dbReference>
<keyword evidence="2" id="KW-0547">Nucleotide-binding</keyword>
<evidence type="ECO:0000256" key="2">
    <source>
        <dbReference type="ARBA" id="ARBA00022741"/>
    </source>
</evidence>
<dbReference type="InterPro" id="IPR003593">
    <property type="entry name" value="AAA+_ATPase"/>
</dbReference>
<dbReference type="PANTHER" id="PTHR43392:SF2">
    <property type="entry name" value="AAA-TYPE ATPASE FAMILY PROTEIN _ ANKYRIN REPEAT FAMILY PROTEIN"/>
    <property type="match status" value="1"/>
</dbReference>
<dbReference type="OrthoDB" id="2423195at2759"/>
<feature type="domain" description="AAA+ ATPase" evidence="5">
    <location>
        <begin position="98"/>
        <end position="228"/>
    </location>
</feature>
<dbReference type="InterPro" id="IPR027417">
    <property type="entry name" value="P-loop_NTPase"/>
</dbReference>
<dbReference type="PRINTS" id="PR00819">
    <property type="entry name" value="CBXCFQXSUPER"/>
</dbReference>
<dbReference type="GeneID" id="63745156"/>
<feature type="region of interest" description="Disordered" evidence="4">
    <location>
        <begin position="880"/>
        <end position="1032"/>
    </location>
</feature>
<evidence type="ECO:0000313" key="7">
    <source>
        <dbReference type="Proteomes" id="UP000184383"/>
    </source>
</evidence>
<dbReference type="Pfam" id="PF17866">
    <property type="entry name" value="AAA_lid_6"/>
    <property type="match status" value="2"/>
</dbReference>
<evidence type="ECO:0000256" key="4">
    <source>
        <dbReference type="SAM" id="MobiDB-lite"/>
    </source>
</evidence>
<dbReference type="AlphaFoldDB" id="A0A1L9RKT7"/>
<feature type="compositionally biased region" description="Low complexity" evidence="4">
    <location>
        <begin position="942"/>
        <end position="953"/>
    </location>
</feature>
<dbReference type="CDD" id="cd00009">
    <property type="entry name" value="AAA"/>
    <property type="match status" value="3"/>
</dbReference>
<proteinExistence type="inferred from homology"/>
<feature type="compositionally biased region" description="Low complexity" evidence="4">
    <location>
        <begin position="1"/>
        <end position="30"/>
    </location>
</feature>
<feature type="region of interest" description="Disordered" evidence="4">
    <location>
        <begin position="1"/>
        <end position="32"/>
    </location>
</feature>